<dbReference type="InterPro" id="IPR030878">
    <property type="entry name" value="Ribosomal_uL15"/>
</dbReference>
<evidence type="ECO:0000256" key="2">
    <source>
        <dbReference type="ARBA" id="ARBA00022980"/>
    </source>
</evidence>
<dbReference type="InterPro" id="IPR021131">
    <property type="entry name" value="Ribosomal_uL15/eL18"/>
</dbReference>
<comment type="subunit">
    <text evidence="4">Part of the 50S ribosomal subunit.</text>
</comment>
<evidence type="ECO:0000256" key="3">
    <source>
        <dbReference type="ARBA" id="ARBA00023274"/>
    </source>
</evidence>
<dbReference type="SUPFAM" id="SSF52080">
    <property type="entry name" value="Ribosomal proteins L15p and L18e"/>
    <property type="match status" value="1"/>
</dbReference>
<keyword evidence="2 4" id="KW-0689">Ribosomal protein</keyword>
<dbReference type="InterPro" id="IPR036227">
    <property type="entry name" value="Ribosomal_uL15/eL18_sf"/>
</dbReference>
<dbReference type="GO" id="GO:0019843">
    <property type="term" value="F:rRNA binding"/>
    <property type="evidence" value="ECO:0007669"/>
    <property type="project" value="UniProtKB-UniRule"/>
</dbReference>
<dbReference type="PANTHER" id="PTHR12934">
    <property type="entry name" value="50S RIBOSOMAL PROTEIN L15"/>
    <property type="match status" value="1"/>
</dbReference>
<keyword evidence="4" id="KW-0694">RNA-binding</keyword>
<name>A0A1G2LSU7_9BACT</name>
<dbReference type="EMBL" id="MHQY01000015">
    <property type="protein sequence ID" value="OHA13932.1"/>
    <property type="molecule type" value="Genomic_DNA"/>
</dbReference>
<keyword evidence="3 4" id="KW-0687">Ribonucleoprotein</keyword>
<feature type="domain" description="Large ribosomal subunit protein uL15/eL18" evidence="6">
    <location>
        <begin position="72"/>
        <end position="137"/>
    </location>
</feature>
<reference evidence="7 8" key="1">
    <citation type="journal article" date="2016" name="Nat. Commun.">
        <title>Thousands of microbial genomes shed light on interconnected biogeochemical processes in an aquifer system.</title>
        <authorList>
            <person name="Anantharaman K."/>
            <person name="Brown C.T."/>
            <person name="Hug L.A."/>
            <person name="Sharon I."/>
            <person name="Castelle C.J."/>
            <person name="Probst A.J."/>
            <person name="Thomas B.C."/>
            <person name="Singh A."/>
            <person name="Wilkins M.J."/>
            <person name="Karaoz U."/>
            <person name="Brodie E.L."/>
            <person name="Williams K.H."/>
            <person name="Hubbard S.S."/>
            <person name="Banfield J.F."/>
        </authorList>
    </citation>
    <scope>NUCLEOTIDE SEQUENCE [LARGE SCALE GENOMIC DNA]</scope>
</reference>
<comment type="caution">
    <text evidence="7">The sequence shown here is derived from an EMBL/GenBank/DDBJ whole genome shotgun (WGS) entry which is preliminary data.</text>
</comment>
<dbReference type="GO" id="GO:0003735">
    <property type="term" value="F:structural constituent of ribosome"/>
    <property type="evidence" value="ECO:0007669"/>
    <property type="project" value="InterPro"/>
</dbReference>
<evidence type="ECO:0000256" key="1">
    <source>
        <dbReference type="ARBA" id="ARBA00007320"/>
    </source>
</evidence>
<dbReference type="Proteomes" id="UP000177171">
    <property type="component" value="Unassembled WGS sequence"/>
</dbReference>
<evidence type="ECO:0000313" key="7">
    <source>
        <dbReference type="EMBL" id="OHA13932.1"/>
    </source>
</evidence>
<dbReference type="GO" id="GO:0006412">
    <property type="term" value="P:translation"/>
    <property type="evidence" value="ECO:0007669"/>
    <property type="project" value="UniProtKB-UniRule"/>
</dbReference>
<proteinExistence type="inferred from homology"/>
<comment type="function">
    <text evidence="4">Binds to the 23S rRNA.</text>
</comment>
<dbReference type="Gene3D" id="3.100.10.10">
    <property type="match status" value="1"/>
</dbReference>
<gene>
    <name evidence="4" type="primary">rplO</name>
    <name evidence="7" type="ORF">A3G49_01690</name>
</gene>
<evidence type="ECO:0000259" key="6">
    <source>
        <dbReference type="Pfam" id="PF00828"/>
    </source>
</evidence>
<comment type="similarity">
    <text evidence="1 4">Belongs to the universal ribosomal protein uL15 family.</text>
</comment>
<organism evidence="7 8">
    <name type="scientific">Candidatus Sungbacteria bacterium RIFCSPLOWO2_12_FULL_41_11</name>
    <dbReference type="NCBI Taxonomy" id="1802286"/>
    <lineage>
        <taxon>Bacteria</taxon>
        <taxon>Candidatus Sungiibacteriota</taxon>
    </lineage>
</organism>
<dbReference type="HAMAP" id="MF_01341">
    <property type="entry name" value="Ribosomal_uL15"/>
    <property type="match status" value="1"/>
</dbReference>
<keyword evidence="4" id="KW-0699">rRNA-binding</keyword>
<sequence>MQLHLLQPKTHFRKSRRIGRGGKRGTTSGRGTKGQKARAGHKIRPAIRDIIKKIPKKRGFKFKSFRTKPVVFNLAVLDKHFKEGDTVSSEILVKKGLIDKIKGRMPKVKILGGGELKKKLVFKDVEFSNSVEAKLNAKAASNMA</sequence>
<accession>A0A1G2LSU7</accession>
<protein>
    <recommendedName>
        <fullName evidence="4">Large ribosomal subunit protein uL15</fullName>
    </recommendedName>
</protein>
<feature type="compositionally biased region" description="Basic residues" evidence="5">
    <location>
        <begin position="10"/>
        <end position="23"/>
    </location>
</feature>
<dbReference type="PANTHER" id="PTHR12934:SF11">
    <property type="entry name" value="LARGE RIBOSOMAL SUBUNIT PROTEIN UL15M"/>
    <property type="match status" value="1"/>
</dbReference>
<evidence type="ECO:0000313" key="8">
    <source>
        <dbReference type="Proteomes" id="UP000177171"/>
    </source>
</evidence>
<feature type="region of interest" description="Disordered" evidence="5">
    <location>
        <begin position="1"/>
        <end position="42"/>
    </location>
</feature>
<dbReference type="Pfam" id="PF00828">
    <property type="entry name" value="Ribosomal_L27A"/>
    <property type="match status" value="1"/>
</dbReference>
<evidence type="ECO:0000256" key="5">
    <source>
        <dbReference type="SAM" id="MobiDB-lite"/>
    </source>
</evidence>
<feature type="compositionally biased region" description="Basic residues" evidence="5">
    <location>
        <begin position="33"/>
        <end position="42"/>
    </location>
</feature>
<evidence type="ECO:0000256" key="4">
    <source>
        <dbReference type="HAMAP-Rule" id="MF_01341"/>
    </source>
</evidence>
<dbReference type="GO" id="GO:0022625">
    <property type="term" value="C:cytosolic large ribosomal subunit"/>
    <property type="evidence" value="ECO:0007669"/>
    <property type="project" value="TreeGrafter"/>
</dbReference>
<dbReference type="InterPro" id="IPR005749">
    <property type="entry name" value="Ribosomal_uL15_bac-type"/>
</dbReference>
<dbReference type="AlphaFoldDB" id="A0A1G2LSU7"/>